<dbReference type="AlphaFoldDB" id="A7S7Z1"/>
<dbReference type="STRING" id="45351.A7S7Z1"/>
<dbReference type="GO" id="GO:0055074">
    <property type="term" value="P:calcium ion homeostasis"/>
    <property type="evidence" value="ECO:0000318"/>
    <property type="project" value="GO_Central"/>
</dbReference>
<organism evidence="2 3">
    <name type="scientific">Nematostella vectensis</name>
    <name type="common">Starlet sea anemone</name>
    <dbReference type="NCBI Taxonomy" id="45351"/>
    <lineage>
        <taxon>Eukaryota</taxon>
        <taxon>Metazoa</taxon>
        <taxon>Cnidaria</taxon>
        <taxon>Anthozoa</taxon>
        <taxon>Hexacorallia</taxon>
        <taxon>Actiniaria</taxon>
        <taxon>Edwardsiidae</taxon>
        <taxon>Nematostella</taxon>
    </lineage>
</organism>
<dbReference type="PANTHER" id="PTHR16213:SF78">
    <property type="entry name" value="SELENOPROTEIN N"/>
    <property type="match status" value="1"/>
</dbReference>
<dbReference type="PhylomeDB" id="A7S7Z1"/>
<accession>A7S7Z1</accession>
<dbReference type="Proteomes" id="UP000001593">
    <property type="component" value="Unassembled WGS sequence"/>
</dbReference>
<feature type="domain" description="EF-hand" evidence="1">
    <location>
        <begin position="1"/>
        <end position="30"/>
    </location>
</feature>
<dbReference type="eggNOG" id="ENOG502QREI">
    <property type="taxonomic scope" value="Eukaryota"/>
</dbReference>
<dbReference type="GO" id="GO:0005509">
    <property type="term" value="F:calcium ion binding"/>
    <property type="evidence" value="ECO:0007669"/>
    <property type="project" value="InterPro"/>
</dbReference>
<dbReference type="InterPro" id="IPR018247">
    <property type="entry name" value="EF_Hand_1_Ca_BS"/>
</dbReference>
<dbReference type="PROSITE" id="PS50222">
    <property type="entry name" value="EF_HAND_2"/>
    <property type="match status" value="1"/>
</dbReference>
<dbReference type="PANTHER" id="PTHR16213">
    <property type="entry name" value="SELENOPROTEIN N"/>
    <property type="match status" value="1"/>
</dbReference>
<sequence>MGLFVSYDTNADGRLDPYEFVPVAHRILGQKVSLSEKQAVVHQNWDDSGEHLTMKALFKPLELSTMTKTSDSYFLSDSALTGLKSWKVVSIPSMTLPVNAFAAFLPPSHASTGMLGTPWFIVEPQIAKFSPQLSSNRYNPPDVSGNNAVIHQLLAMFHPRPFIFTRFGPQGTAACIEAQNNEYLAIQFRIHAEFQLNEPPLHPFWFSPAQFAGRLVISRDGKHIASFHMGVPTNKSLNVENDASETTSSNMEVDIGFLPQMEIVDQGESCSVTAGGCDSGTSGKHSDNIEWNDQIPNWAAEKKLEQHFYPFKKVDYLPFKEAFNRAKAEKKLVHHIVLWGALDDQSLFLFIYCWMISGSGRTLREGPLESRPVLQLLQDNYVNCWSLVEELKKISKDGSDQEMANIAQISLDNYRFPVESMVMHANGSLVARMNANEMMEVPEHDSLPKKIVE</sequence>
<dbReference type="GO" id="GO:0005789">
    <property type="term" value="C:endoplasmic reticulum membrane"/>
    <property type="evidence" value="ECO:0000318"/>
    <property type="project" value="GO_Central"/>
</dbReference>
<gene>
    <name evidence="2" type="ORF">NEMVEDRAFT_v1g108300</name>
</gene>
<dbReference type="EMBL" id="DS469595">
    <property type="protein sequence ID" value="EDO40205.1"/>
    <property type="molecule type" value="Genomic_DNA"/>
</dbReference>
<dbReference type="GO" id="GO:0048741">
    <property type="term" value="P:skeletal muscle fiber development"/>
    <property type="evidence" value="ECO:0000318"/>
    <property type="project" value="GO_Central"/>
</dbReference>
<evidence type="ECO:0000313" key="3">
    <source>
        <dbReference type="Proteomes" id="UP000001593"/>
    </source>
</evidence>
<protein>
    <recommendedName>
        <fullName evidence="1">EF-hand domain-containing protein</fullName>
    </recommendedName>
</protein>
<dbReference type="InParanoid" id="A7S7Z1"/>
<keyword evidence="3" id="KW-1185">Reference proteome</keyword>
<reference evidence="2 3" key="1">
    <citation type="journal article" date="2007" name="Science">
        <title>Sea anemone genome reveals ancestral eumetazoan gene repertoire and genomic organization.</title>
        <authorList>
            <person name="Putnam N.H."/>
            <person name="Srivastava M."/>
            <person name="Hellsten U."/>
            <person name="Dirks B."/>
            <person name="Chapman J."/>
            <person name="Salamov A."/>
            <person name="Terry A."/>
            <person name="Shapiro H."/>
            <person name="Lindquist E."/>
            <person name="Kapitonov V.V."/>
            <person name="Jurka J."/>
            <person name="Genikhovich G."/>
            <person name="Grigoriev I.V."/>
            <person name="Lucas S.M."/>
            <person name="Steele R.E."/>
            <person name="Finnerty J.R."/>
            <person name="Technau U."/>
            <person name="Martindale M.Q."/>
            <person name="Rokhsar D.S."/>
        </authorList>
    </citation>
    <scope>NUCLEOTIDE SEQUENCE [LARGE SCALE GENOMIC DNA]</scope>
    <source>
        <strain evidence="3">CH2 X CH6</strain>
    </source>
</reference>
<evidence type="ECO:0000313" key="2">
    <source>
        <dbReference type="EMBL" id="EDO40205.1"/>
    </source>
</evidence>
<proteinExistence type="predicted"/>
<dbReference type="HOGENOM" id="CLU_042746_1_0_1"/>
<dbReference type="PROSITE" id="PS00018">
    <property type="entry name" value="EF_HAND_1"/>
    <property type="match status" value="1"/>
</dbReference>
<evidence type="ECO:0000259" key="1">
    <source>
        <dbReference type="PROSITE" id="PS50222"/>
    </source>
</evidence>
<dbReference type="OMA" id="EITWQQE"/>
<dbReference type="InterPro" id="IPR002048">
    <property type="entry name" value="EF_hand_dom"/>
</dbReference>
<name>A7S7Z1_NEMVE</name>